<evidence type="ECO:0000259" key="1">
    <source>
        <dbReference type="Pfam" id="PF13338"/>
    </source>
</evidence>
<name>A0ABZ2J368_9CHLR</name>
<gene>
    <name evidence="2" type="ORF">V8247_08975</name>
</gene>
<evidence type="ECO:0000313" key="3">
    <source>
        <dbReference type="Proteomes" id="UP001375370"/>
    </source>
</evidence>
<sequence>MEVKTQHIFARNKLITAGELTSAGMNRMRIKRMTERGELKRVAFGLYSLPGYLQSELGSLAAVSKRAPQVVFCLMTALAFHRLTTQAPFEVWIAIGNKAHPPRLDYPPLRVMRYSQDSLNAGVVTRLIDGIPVRITGIEKTVADCFKFRNKVGLDVAIEALKEALRAKKLDIDLLWKYASINRVKNVIKPYLEVLS</sequence>
<feature type="domain" description="AbiEi antitoxin N-terminal" evidence="1">
    <location>
        <begin position="8"/>
        <end position="50"/>
    </location>
</feature>
<proteinExistence type="predicted"/>
<dbReference type="InterPro" id="IPR025159">
    <property type="entry name" value="AbiEi_N"/>
</dbReference>
<dbReference type="RefSeq" id="WP_338737501.1">
    <property type="nucleotide sequence ID" value="NZ_CP146612.1"/>
</dbReference>
<dbReference type="Pfam" id="PF13338">
    <property type="entry name" value="AbiEi_4"/>
    <property type="match status" value="1"/>
</dbReference>
<dbReference type="EMBL" id="CP146612">
    <property type="protein sequence ID" value="WWX25361.1"/>
    <property type="molecule type" value="Genomic_DNA"/>
</dbReference>
<evidence type="ECO:0000313" key="2">
    <source>
        <dbReference type="EMBL" id="WWX25361.1"/>
    </source>
</evidence>
<accession>A0ABZ2J368</accession>
<organism evidence="2 3">
    <name type="scientific">Candidatus Dehalogenimonas loeffleri</name>
    <dbReference type="NCBI Taxonomy" id="3127115"/>
    <lineage>
        <taxon>Bacteria</taxon>
        <taxon>Bacillati</taxon>
        <taxon>Chloroflexota</taxon>
        <taxon>Dehalococcoidia</taxon>
        <taxon>Dehalococcoidales</taxon>
        <taxon>Dehalococcoidaceae</taxon>
        <taxon>Dehalogenimonas</taxon>
    </lineage>
</organism>
<keyword evidence="3" id="KW-1185">Reference proteome</keyword>
<protein>
    <submittedName>
        <fullName evidence="2">Type IV toxin-antitoxin system AbiEi family antitoxin domain-containing protein</fullName>
    </submittedName>
</protein>
<dbReference type="Proteomes" id="UP001375370">
    <property type="component" value="Chromosome"/>
</dbReference>
<reference evidence="2 3" key="1">
    <citation type="submission" date="2024-03" db="EMBL/GenBank/DDBJ databases">
        <title>A Dehalogenimonas Isolated from Estuarine Sediments Dihaloeliminates Chlorinated Alkanes.</title>
        <authorList>
            <person name="Yang Y."/>
            <person name="Wang H."/>
        </authorList>
    </citation>
    <scope>NUCLEOTIDE SEQUENCE [LARGE SCALE GENOMIC DNA]</scope>
    <source>
        <strain evidence="2 3">W</strain>
    </source>
</reference>